<dbReference type="PANTHER" id="PTHR43226">
    <property type="entry name" value="XAA-PRO AMINOPEPTIDASE 3"/>
    <property type="match status" value="1"/>
</dbReference>
<keyword evidence="9" id="KW-0031">Aminopeptidase</keyword>
<evidence type="ECO:0000256" key="7">
    <source>
        <dbReference type="ARBA" id="ARBA00023211"/>
    </source>
</evidence>
<dbReference type="Gene3D" id="3.40.350.10">
    <property type="entry name" value="Creatinase/prolidase N-terminal domain"/>
    <property type="match status" value="1"/>
</dbReference>
<dbReference type="GO" id="GO:0006508">
    <property type="term" value="P:proteolysis"/>
    <property type="evidence" value="ECO:0007669"/>
    <property type="project" value="TreeGrafter"/>
</dbReference>
<comment type="cofactor">
    <cofactor evidence="2">
        <name>Mn(2+)</name>
        <dbReference type="ChEBI" id="CHEBI:29035"/>
    </cofactor>
</comment>
<dbReference type="GO" id="GO:0030145">
    <property type="term" value="F:manganese ion binding"/>
    <property type="evidence" value="ECO:0007669"/>
    <property type="project" value="InterPro"/>
</dbReference>
<dbReference type="PANTHER" id="PTHR43226:SF4">
    <property type="entry name" value="XAA-PRO AMINOPEPTIDASE 3"/>
    <property type="match status" value="1"/>
</dbReference>
<feature type="domain" description="Aminopeptidase P N-terminal" evidence="8">
    <location>
        <begin position="45"/>
        <end position="177"/>
    </location>
</feature>
<dbReference type="InterPro" id="IPR036005">
    <property type="entry name" value="Creatinase/aminopeptidase-like"/>
</dbReference>
<comment type="similarity">
    <text evidence="3">Belongs to the peptidase M24B family.</text>
</comment>
<dbReference type="GO" id="GO:0070006">
    <property type="term" value="F:metalloaminopeptidase activity"/>
    <property type="evidence" value="ECO:0007669"/>
    <property type="project" value="InterPro"/>
</dbReference>
<keyword evidence="10" id="KW-1185">Reference proteome</keyword>
<keyword evidence="5" id="KW-0479">Metal-binding</keyword>
<sequence>MTTLSPAPRDPRMPRLPTSETFREFMASGWAEPDRTARVTPGAAEAASDHRARLSARFPADALVVASGRSAVRSNDTEFGFRPHSDFAWLTGCVAEAAVVVMRPTASGHDAVLYLTEPAYAGEEAFYADAMRGELWVGAAPGLDDWASALQIEVRSLAVLADDLRALHGMIPGEVLSAGAAEPALAESGIDTGSPALERVLSDLKLVKDEWEITQLRAAVDATVDGFAAVVAELPTALSGRGERWLQATFERHSRQGANGVGYTTVMGSGPNAATLHWSRCDGPVSADHLVLLDAGVEVDTLYTADVTRVFPASGTFSPAQRRVYELVLEARAAALATLRPGALFSDFQEAAHDVIARGLHGWGILPGTLEEALSPEGQYHRRYAICGNGHHLGLDVHDCAKTSEELYLRTPLVAGMVLTVEPGIYFHANDLTLPEELRGIGVRIEDDLLITESGYENLSGALPVEVDDVEAWVRSLTQ</sequence>
<dbReference type="SUPFAM" id="SSF53092">
    <property type="entry name" value="Creatinase/prolidase N-terminal domain"/>
    <property type="match status" value="1"/>
</dbReference>
<dbReference type="OrthoDB" id="9806388at2"/>
<evidence type="ECO:0000313" key="10">
    <source>
        <dbReference type="Proteomes" id="UP000193244"/>
    </source>
</evidence>
<dbReference type="SUPFAM" id="SSF55920">
    <property type="entry name" value="Creatinase/aminopeptidase"/>
    <property type="match status" value="1"/>
</dbReference>
<dbReference type="EMBL" id="FXAY01000002">
    <property type="protein sequence ID" value="SMG26597.1"/>
    <property type="molecule type" value="Genomic_DNA"/>
</dbReference>
<keyword evidence="7" id="KW-0464">Manganese</keyword>
<keyword evidence="6" id="KW-0378">Hydrolase</keyword>
<dbReference type="GO" id="GO:0005829">
    <property type="term" value="C:cytosol"/>
    <property type="evidence" value="ECO:0007669"/>
    <property type="project" value="TreeGrafter"/>
</dbReference>
<proteinExistence type="inferred from homology"/>
<organism evidence="9 10">
    <name type="scientific">Agreia pratensis</name>
    <dbReference type="NCBI Taxonomy" id="150121"/>
    <lineage>
        <taxon>Bacteria</taxon>
        <taxon>Bacillati</taxon>
        <taxon>Actinomycetota</taxon>
        <taxon>Actinomycetes</taxon>
        <taxon>Micrococcales</taxon>
        <taxon>Microbacteriaceae</taxon>
        <taxon>Agreia</taxon>
    </lineage>
</organism>
<dbReference type="STRING" id="150121.SAMN06296010_1340"/>
<dbReference type="SMART" id="SM01011">
    <property type="entry name" value="AMP_N"/>
    <property type="match status" value="1"/>
</dbReference>
<evidence type="ECO:0000256" key="2">
    <source>
        <dbReference type="ARBA" id="ARBA00001936"/>
    </source>
</evidence>
<keyword evidence="9" id="KW-0645">Protease</keyword>
<dbReference type="RefSeq" id="WP_085484278.1">
    <property type="nucleotide sequence ID" value="NZ_FXAY01000002.1"/>
</dbReference>
<evidence type="ECO:0000256" key="1">
    <source>
        <dbReference type="ARBA" id="ARBA00001424"/>
    </source>
</evidence>
<evidence type="ECO:0000256" key="3">
    <source>
        <dbReference type="ARBA" id="ARBA00008766"/>
    </source>
</evidence>
<protein>
    <recommendedName>
        <fullName evidence="4">Xaa-Pro aminopeptidase</fullName>
        <ecNumber evidence="4">3.4.11.9</ecNumber>
    </recommendedName>
</protein>
<dbReference type="Pfam" id="PF05195">
    <property type="entry name" value="AMP_N"/>
    <property type="match status" value="1"/>
</dbReference>
<name>A0A1X7JEZ7_9MICO</name>
<dbReference type="AlphaFoldDB" id="A0A1X7JEZ7"/>
<dbReference type="Gene3D" id="3.90.230.10">
    <property type="entry name" value="Creatinase/methionine aminopeptidase superfamily"/>
    <property type="match status" value="1"/>
</dbReference>
<evidence type="ECO:0000313" key="9">
    <source>
        <dbReference type="EMBL" id="SMG26597.1"/>
    </source>
</evidence>
<gene>
    <name evidence="9" type="ORF">SAMN06296010_1340</name>
</gene>
<dbReference type="InterPro" id="IPR000994">
    <property type="entry name" value="Pept_M24"/>
</dbReference>
<comment type="catalytic activity">
    <reaction evidence="1">
        <text>Release of any N-terminal amino acid, including proline, that is linked to proline, even from a dipeptide or tripeptide.</text>
        <dbReference type="EC" id="3.4.11.9"/>
    </reaction>
</comment>
<dbReference type="InterPro" id="IPR029149">
    <property type="entry name" value="Creatin/AminoP/Spt16_N"/>
</dbReference>
<dbReference type="InterPro" id="IPR052433">
    <property type="entry name" value="X-Pro_dipept-like"/>
</dbReference>
<evidence type="ECO:0000259" key="8">
    <source>
        <dbReference type="SMART" id="SM01011"/>
    </source>
</evidence>
<evidence type="ECO:0000256" key="6">
    <source>
        <dbReference type="ARBA" id="ARBA00022801"/>
    </source>
</evidence>
<dbReference type="InterPro" id="IPR007865">
    <property type="entry name" value="Aminopep_P_N"/>
</dbReference>
<reference evidence="10" key="1">
    <citation type="submission" date="2017-04" db="EMBL/GenBank/DDBJ databases">
        <authorList>
            <person name="Varghese N."/>
            <person name="Submissions S."/>
        </authorList>
    </citation>
    <scope>NUCLEOTIDE SEQUENCE [LARGE SCALE GENOMIC DNA]</scope>
    <source>
        <strain evidence="10">VKM Ac-2510</strain>
    </source>
</reference>
<evidence type="ECO:0000256" key="4">
    <source>
        <dbReference type="ARBA" id="ARBA00012574"/>
    </source>
</evidence>
<dbReference type="EC" id="3.4.11.9" evidence="4"/>
<accession>A0A1X7JEZ7</accession>
<evidence type="ECO:0000256" key="5">
    <source>
        <dbReference type="ARBA" id="ARBA00022723"/>
    </source>
</evidence>
<dbReference type="Proteomes" id="UP000193244">
    <property type="component" value="Unassembled WGS sequence"/>
</dbReference>
<dbReference type="Pfam" id="PF00557">
    <property type="entry name" value="Peptidase_M24"/>
    <property type="match status" value="1"/>
</dbReference>